<dbReference type="InterPro" id="IPR023827">
    <property type="entry name" value="Peptidase_S8_Asp-AS"/>
</dbReference>
<dbReference type="Gene3D" id="3.30.70.850">
    <property type="entry name" value="Peptidase S8, pro-domain"/>
    <property type="match status" value="1"/>
</dbReference>
<dbReference type="MEROPS" id="S08.049"/>
<evidence type="ECO:0000256" key="1">
    <source>
        <dbReference type="ARBA" id="ARBA00005325"/>
    </source>
</evidence>
<dbReference type="InterPro" id="IPR032815">
    <property type="entry name" value="S8_pro-domain"/>
</dbReference>
<dbReference type="InterPro" id="IPR036852">
    <property type="entry name" value="Peptidase_S8/S53_dom_sf"/>
</dbReference>
<dbReference type="Gene3D" id="3.40.50.200">
    <property type="entry name" value="Peptidase S8/S53 domain"/>
    <property type="match status" value="1"/>
</dbReference>
<evidence type="ECO:0000256" key="3">
    <source>
        <dbReference type="ARBA" id="ARBA00022801"/>
    </source>
</evidence>
<evidence type="ECO:0000313" key="11">
    <source>
        <dbReference type="Proteomes" id="UP000008744"/>
    </source>
</evidence>
<dbReference type="STRING" id="7234.B4H103"/>
<keyword evidence="11" id="KW-1185">Reference proteome</keyword>
<keyword evidence="2" id="KW-0645">Protease</keyword>
<dbReference type="GO" id="GO:0004252">
    <property type="term" value="F:serine-type endopeptidase activity"/>
    <property type="evidence" value="ECO:0007669"/>
    <property type="project" value="InterPro"/>
</dbReference>
<accession>B4H103</accession>
<dbReference type="PRINTS" id="PR00723">
    <property type="entry name" value="SUBTILISIN"/>
</dbReference>
<dbReference type="GO" id="GO:0016485">
    <property type="term" value="P:protein processing"/>
    <property type="evidence" value="ECO:0007669"/>
    <property type="project" value="TreeGrafter"/>
</dbReference>
<feature type="compositionally biased region" description="Polar residues" evidence="7">
    <location>
        <begin position="280"/>
        <end position="292"/>
    </location>
</feature>
<dbReference type="PANTHER" id="PTHR42884:SF23">
    <property type="entry name" value="FURIN-LIKE PROTEASE 2"/>
    <property type="match status" value="1"/>
</dbReference>
<dbReference type="InterPro" id="IPR022398">
    <property type="entry name" value="Peptidase_S8_His-AS"/>
</dbReference>
<comment type="caution">
    <text evidence="6">Lacks conserved residue(s) required for the propagation of feature annotation.</text>
</comment>
<dbReference type="Pfam" id="PF16470">
    <property type="entry name" value="S8_pro-domain"/>
    <property type="match status" value="1"/>
</dbReference>
<organism evidence="11">
    <name type="scientific">Drosophila persimilis</name>
    <name type="common">Fruit fly</name>
    <dbReference type="NCBI Taxonomy" id="7234"/>
    <lineage>
        <taxon>Eukaryota</taxon>
        <taxon>Metazoa</taxon>
        <taxon>Ecdysozoa</taxon>
        <taxon>Arthropoda</taxon>
        <taxon>Hexapoda</taxon>
        <taxon>Insecta</taxon>
        <taxon>Pterygota</taxon>
        <taxon>Neoptera</taxon>
        <taxon>Endopterygota</taxon>
        <taxon>Diptera</taxon>
        <taxon>Brachycera</taxon>
        <taxon>Muscomorpha</taxon>
        <taxon>Ephydroidea</taxon>
        <taxon>Drosophilidae</taxon>
        <taxon>Drosophila</taxon>
        <taxon>Sophophora</taxon>
    </lineage>
</organism>
<dbReference type="Proteomes" id="UP000008744">
    <property type="component" value="Unassembled WGS sequence"/>
</dbReference>
<dbReference type="InterPro" id="IPR038466">
    <property type="entry name" value="S8_pro-domain_sf"/>
</dbReference>
<dbReference type="PANTHER" id="PTHR42884">
    <property type="entry name" value="PROPROTEIN CONVERTASE SUBTILISIN/KEXIN-RELATED"/>
    <property type="match status" value="1"/>
</dbReference>
<dbReference type="AlphaFoldDB" id="B4H103"/>
<evidence type="ECO:0000256" key="7">
    <source>
        <dbReference type="SAM" id="MobiDB-lite"/>
    </source>
</evidence>
<evidence type="ECO:0000259" key="9">
    <source>
        <dbReference type="Pfam" id="PF16470"/>
    </source>
</evidence>
<dbReference type="GO" id="GO:0000139">
    <property type="term" value="C:Golgi membrane"/>
    <property type="evidence" value="ECO:0007669"/>
    <property type="project" value="TreeGrafter"/>
</dbReference>
<keyword evidence="3" id="KW-0378">Hydrolase</keyword>
<name>B4H103_DROPE</name>
<comment type="similarity">
    <text evidence="1">Belongs to the peptidase S8 family. Furin subfamily.</text>
</comment>
<feature type="region of interest" description="Disordered" evidence="7">
    <location>
        <begin position="1"/>
        <end position="107"/>
    </location>
</feature>
<dbReference type="PROSITE" id="PS51892">
    <property type="entry name" value="SUBTILASE"/>
    <property type="match status" value="1"/>
</dbReference>
<dbReference type="OMA" id="ANYEPAR"/>
<dbReference type="eggNOG" id="KOG3525">
    <property type="taxonomic scope" value="Eukaryota"/>
</dbReference>
<dbReference type="EMBL" id="CH479201">
    <property type="protein sequence ID" value="EDW29919.1"/>
    <property type="molecule type" value="Genomic_DNA"/>
</dbReference>
<feature type="domain" description="Peptidase S8/S53" evidence="8">
    <location>
        <begin position="249"/>
        <end position="327"/>
    </location>
</feature>
<protein>
    <submittedName>
        <fullName evidence="10">GL15833</fullName>
    </submittedName>
</protein>
<dbReference type="PhylomeDB" id="B4H103"/>
<feature type="domain" description="Peptidase S8 pro-domain" evidence="9">
    <location>
        <begin position="107"/>
        <end position="158"/>
    </location>
</feature>
<feature type="compositionally biased region" description="Polar residues" evidence="7">
    <location>
        <begin position="13"/>
        <end position="25"/>
    </location>
</feature>
<dbReference type="Pfam" id="PF00082">
    <property type="entry name" value="Peptidase_S8"/>
    <property type="match status" value="1"/>
</dbReference>
<sequence length="352" mass="38490">METIILDGPSATPLPQRQQRGNNPANKVIGKHTAPKQNDGPDGSPAEKKPRFGGSNNQNGGPAGGGAAGGGQNQNKNFGNKGGFGGNRNRNRGGNQNRQNFQGPNNANIGALDDYYVFQHHRVSKRSLRSSHKHQSDLRSENEVKWMQQQHEKVRRKRDGPFQDLPTYSPYNVLRPSSHQEYAPDESLFSPYSPEPHLSTHSPRLEYRDVSSHSIFPDPLFKEQWYLNGGAKDGLDMNVGPAWQKGYTGKGVVVSILDDGIQTNHPDLAQNYDPDASFDINGNDSDPTPQDNGDNKHGTRCAGEVAAVAFNNYCGVGVAYNASIGDSRNRTCAPCRTKLCLLPGPSRVLHQL</sequence>
<dbReference type="PROSITE" id="PS00136">
    <property type="entry name" value="SUBTILASE_ASP"/>
    <property type="match status" value="1"/>
</dbReference>
<feature type="region of interest" description="Disordered" evidence="7">
    <location>
        <begin position="125"/>
        <end position="200"/>
    </location>
</feature>
<reference evidence="10 11" key="1">
    <citation type="journal article" date="2007" name="Nature">
        <title>Evolution of genes and genomes on the Drosophila phylogeny.</title>
        <authorList>
            <consortium name="Drosophila 12 Genomes Consortium"/>
            <person name="Clark A.G."/>
            <person name="Eisen M.B."/>
            <person name="Smith D.R."/>
            <person name="Bergman C.M."/>
            <person name="Oliver B."/>
            <person name="Markow T.A."/>
            <person name="Kaufman T.C."/>
            <person name="Kellis M."/>
            <person name="Gelbart W."/>
            <person name="Iyer V.N."/>
            <person name="Pollard D.A."/>
            <person name="Sackton T.B."/>
            <person name="Larracuente A.M."/>
            <person name="Singh N.D."/>
            <person name="Abad J.P."/>
            <person name="Abt D.N."/>
            <person name="Adryan B."/>
            <person name="Aguade M."/>
            <person name="Akashi H."/>
            <person name="Anderson W.W."/>
            <person name="Aquadro C.F."/>
            <person name="Ardell D.H."/>
            <person name="Arguello R."/>
            <person name="Artieri C.G."/>
            <person name="Barbash D.A."/>
            <person name="Barker D."/>
            <person name="Barsanti P."/>
            <person name="Batterham P."/>
            <person name="Batzoglou S."/>
            <person name="Begun D."/>
            <person name="Bhutkar A."/>
            <person name="Blanco E."/>
            <person name="Bosak S.A."/>
            <person name="Bradley R.K."/>
            <person name="Brand A.D."/>
            <person name="Brent M.R."/>
            <person name="Brooks A.N."/>
            <person name="Brown R.H."/>
            <person name="Butlin R.K."/>
            <person name="Caggese C."/>
            <person name="Calvi B.R."/>
            <person name="Bernardo de Carvalho A."/>
            <person name="Caspi A."/>
            <person name="Castrezana S."/>
            <person name="Celniker S.E."/>
            <person name="Chang J.L."/>
            <person name="Chapple C."/>
            <person name="Chatterji S."/>
            <person name="Chinwalla A."/>
            <person name="Civetta A."/>
            <person name="Clifton S.W."/>
            <person name="Comeron J.M."/>
            <person name="Costello J.C."/>
            <person name="Coyne J.A."/>
            <person name="Daub J."/>
            <person name="David R.G."/>
            <person name="Delcher A.L."/>
            <person name="Delehaunty K."/>
            <person name="Do C.B."/>
            <person name="Ebling H."/>
            <person name="Edwards K."/>
            <person name="Eickbush T."/>
            <person name="Evans J.D."/>
            <person name="Filipski A."/>
            <person name="Findeiss S."/>
            <person name="Freyhult E."/>
            <person name="Fulton L."/>
            <person name="Fulton R."/>
            <person name="Garcia A.C."/>
            <person name="Gardiner A."/>
            <person name="Garfield D.A."/>
            <person name="Garvin B.E."/>
            <person name="Gibson G."/>
            <person name="Gilbert D."/>
            <person name="Gnerre S."/>
            <person name="Godfrey J."/>
            <person name="Good R."/>
            <person name="Gotea V."/>
            <person name="Gravely B."/>
            <person name="Greenberg A.J."/>
            <person name="Griffiths-Jones S."/>
            <person name="Gross S."/>
            <person name="Guigo R."/>
            <person name="Gustafson E.A."/>
            <person name="Haerty W."/>
            <person name="Hahn M.W."/>
            <person name="Halligan D.L."/>
            <person name="Halpern A.L."/>
            <person name="Halter G.M."/>
            <person name="Han M.V."/>
            <person name="Heger A."/>
            <person name="Hillier L."/>
            <person name="Hinrichs A.S."/>
            <person name="Holmes I."/>
            <person name="Hoskins R.A."/>
            <person name="Hubisz M.J."/>
            <person name="Hultmark D."/>
            <person name="Huntley M.A."/>
            <person name="Jaffe D.B."/>
            <person name="Jagadeeshan S."/>
            <person name="Jeck W.R."/>
            <person name="Johnson J."/>
            <person name="Jones C.D."/>
            <person name="Jordan W.C."/>
            <person name="Karpen G.H."/>
            <person name="Kataoka E."/>
            <person name="Keightley P.D."/>
            <person name="Kheradpour P."/>
            <person name="Kirkness E.F."/>
            <person name="Koerich L.B."/>
            <person name="Kristiansen K."/>
            <person name="Kudrna D."/>
            <person name="Kulathinal R.J."/>
            <person name="Kumar S."/>
            <person name="Kwok R."/>
            <person name="Lander E."/>
            <person name="Langley C.H."/>
            <person name="Lapoint R."/>
            <person name="Lazzaro B.P."/>
            <person name="Lee S.J."/>
            <person name="Levesque L."/>
            <person name="Li R."/>
            <person name="Lin C.F."/>
            <person name="Lin M.F."/>
            <person name="Lindblad-Toh K."/>
            <person name="Llopart A."/>
            <person name="Long M."/>
            <person name="Low L."/>
            <person name="Lozovsky E."/>
            <person name="Lu J."/>
            <person name="Luo M."/>
            <person name="Machado C.A."/>
            <person name="Makalowski W."/>
            <person name="Marzo M."/>
            <person name="Matsuda M."/>
            <person name="Matzkin L."/>
            <person name="McAllister B."/>
            <person name="McBride C.S."/>
            <person name="McKernan B."/>
            <person name="McKernan K."/>
            <person name="Mendez-Lago M."/>
            <person name="Minx P."/>
            <person name="Mollenhauer M.U."/>
            <person name="Montooth K."/>
            <person name="Mount S.M."/>
            <person name="Mu X."/>
            <person name="Myers E."/>
            <person name="Negre B."/>
            <person name="Newfeld S."/>
            <person name="Nielsen R."/>
            <person name="Noor M.A."/>
            <person name="O'Grady P."/>
            <person name="Pachter L."/>
            <person name="Papaceit M."/>
            <person name="Parisi M.J."/>
            <person name="Parisi M."/>
            <person name="Parts L."/>
            <person name="Pedersen J.S."/>
            <person name="Pesole G."/>
            <person name="Phillippy A.M."/>
            <person name="Ponting C.P."/>
            <person name="Pop M."/>
            <person name="Porcelli D."/>
            <person name="Powell J.R."/>
            <person name="Prohaska S."/>
            <person name="Pruitt K."/>
            <person name="Puig M."/>
            <person name="Quesneville H."/>
            <person name="Ram K.R."/>
            <person name="Rand D."/>
            <person name="Rasmussen M.D."/>
            <person name="Reed L.K."/>
            <person name="Reenan R."/>
            <person name="Reily A."/>
            <person name="Remington K.A."/>
            <person name="Rieger T.T."/>
            <person name="Ritchie M.G."/>
            <person name="Robin C."/>
            <person name="Rogers Y.H."/>
            <person name="Rohde C."/>
            <person name="Rozas J."/>
            <person name="Rubenfield M.J."/>
            <person name="Ruiz A."/>
            <person name="Russo S."/>
            <person name="Salzberg S.L."/>
            <person name="Sanchez-Gracia A."/>
            <person name="Saranga D.J."/>
            <person name="Sato H."/>
            <person name="Schaeffer S.W."/>
            <person name="Schatz M.C."/>
            <person name="Schlenke T."/>
            <person name="Schwartz R."/>
            <person name="Segarra C."/>
            <person name="Singh R.S."/>
            <person name="Sirot L."/>
            <person name="Sirota M."/>
            <person name="Sisneros N.B."/>
            <person name="Smith C.D."/>
            <person name="Smith T.F."/>
            <person name="Spieth J."/>
            <person name="Stage D.E."/>
            <person name="Stark A."/>
            <person name="Stephan W."/>
            <person name="Strausberg R.L."/>
            <person name="Strempel S."/>
            <person name="Sturgill D."/>
            <person name="Sutton G."/>
            <person name="Sutton G.G."/>
            <person name="Tao W."/>
            <person name="Teichmann S."/>
            <person name="Tobari Y.N."/>
            <person name="Tomimura Y."/>
            <person name="Tsolas J.M."/>
            <person name="Valente V.L."/>
            <person name="Venter E."/>
            <person name="Venter J.C."/>
            <person name="Vicario S."/>
            <person name="Vieira F.G."/>
            <person name="Vilella A.J."/>
            <person name="Villasante A."/>
            <person name="Walenz B."/>
            <person name="Wang J."/>
            <person name="Wasserman M."/>
            <person name="Watts T."/>
            <person name="Wilson D."/>
            <person name="Wilson R.K."/>
            <person name="Wing R.A."/>
            <person name="Wolfner M.F."/>
            <person name="Wong A."/>
            <person name="Wong G.K."/>
            <person name="Wu C.I."/>
            <person name="Wu G."/>
            <person name="Yamamoto D."/>
            <person name="Yang H.P."/>
            <person name="Yang S.P."/>
            <person name="Yorke J.A."/>
            <person name="Yoshida K."/>
            <person name="Zdobnov E."/>
            <person name="Zhang P."/>
            <person name="Zhang Y."/>
            <person name="Zimin A.V."/>
            <person name="Baldwin J."/>
            <person name="Abdouelleil A."/>
            <person name="Abdulkadir J."/>
            <person name="Abebe A."/>
            <person name="Abera B."/>
            <person name="Abreu J."/>
            <person name="Acer S.C."/>
            <person name="Aftuck L."/>
            <person name="Alexander A."/>
            <person name="An P."/>
            <person name="Anderson E."/>
            <person name="Anderson S."/>
            <person name="Arachi H."/>
            <person name="Azer M."/>
            <person name="Bachantsang P."/>
            <person name="Barry A."/>
            <person name="Bayul T."/>
            <person name="Berlin A."/>
            <person name="Bessette D."/>
            <person name="Bloom T."/>
            <person name="Blye J."/>
            <person name="Boguslavskiy L."/>
            <person name="Bonnet C."/>
            <person name="Boukhgalter B."/>
            <person name="Bourzgui I."/>
            <person name="Brown A."/>
            <person name="Cahill P."/>
            <person name="Channer S."/>
            <person name="Cheshatsang Y."/>
            <person name="Chuda L."/>
            <person name="Citroen M."/>
            <person name="Collymore A."/>
            <person name="Cooke P."/>
            <person name="Costello M."/>
            <person name="D'Aco K."/>
            <person name="Daza R."/>
            <person name="De Haan G."/>
            <person name="DeGray S."/>
            <person name="DeMaso C."/>
            <person name="Dhargay N."/>
            <person name="Dooley K."/>
            <person name="Dooley E."/>
            <person name="Doricent M."/>
            <person name="Dorje P."/>
            <person name="Dorjee K."/>
            <person name="Dupes A."/>
            <person name="Elong R."/>
            <person name="Falk J."/>
            <person name="Farina A."/>
            <person name="Faro S."/>
            <person name="Ferguson D."/>
            <person name="Fisher S."/>
            <person name="Foley C.D."/>
            <person name="Franke A."/>
            <person name="Friedrich D."/>
            <person name="Gadbois L."/>
            <person name="Gearin G."/>
            <person name="Gearin C.R."/>
            <person name="Giannoukos G."/>
            <person name="Goode T."/>
            <person name="Graham J."/>
            <person name="Grandbois E."/>
            <person name="Grewal S."/>
            <person name="Gyaltsen K."/>
            <person name="Hafez N."/>
            <person name="Hagos B."/>
            <person name="Hall J."/>
            <person name="Henson C."/>
            <person name="Hollinger A."/>
            <person name="Honan T."/>
            <person name="Huard M.D."/>
            <person name="Hughes L."/>
            <person name="Hurhula B."/>
            <person name="Husby M.E."/>
            <person name="Kamat A."/>
            <person name="Kanga B."/>
            <person name="Kashin S."/>
            <person name="Khazanovich D."/>
            <person name="Kisner P."/>
            <person name="Lance K."/>
            <person name="Lara M."/>
            <person name="Lee W."/>
            <person name="Lennon N."/>
            <person name="Letendre F."/>
            <person name="LeVine R."/>
            <person name="Lipovsky A."/>
            <person name="Liu X."/>
            <person name="Liu J."/>
            <person name="Liu S."/>
            <person name="Lokyitsang T."/>
            <person name="Lokyitsang Y."/>
            <person name="Lubonja R."/>
            <person name="Lui A."/>
            <person name="MacDonald P."/>
            <person name="Magnisalis V."/>
            <person name="Maru K."/>
            <person name="Matthews C."/>
            <person name="McCusker W."/>
            <person name="McDonough S."/>
            <person name="Mehta T."/>
            <person name="Meldrim J."/>
            <person name="Meneus L."/>
            <person name="Mihai O."/>
            <person name="Mihalev A."/>
            <person name="Mihova T."/>
            <person name="Mittelman R."/>
            <person name="Mlenga V."/>
            <person name="Montmayeur A."/>
            <person name="Mulrain L."/>
            <person name="Navidi A."/>
            <person name="Naylor J."/>
            <person name="Negash T."/>
            <person name="Nguyen T."/>
            <person name="Nguyen N."/>
            <person name="Nicol R."/>
            <person name="Norbu C."/>
            <person name="Norbu N."/>
            <person name="Novod N."/>
            <person name="O'Neill B."/>
            <person name="Osman S."/>
            <person name="Markiewicz E."/>
            <person name="Oyono O.L."/>
            <person name="Patti C."/>
            <person name="Phunkhang P."/>
            <person name="Pierre F."/>
            <person name="Priest M."/>
            <person name="Raghuraman S."/>
            <person name="Rege F."/>
            <person name="Reyes R."/>
            <person name="Rise C."/>
            <person name="Rogov P."/>
            <person name="Ross K."/>
            <person name="Ryan E."/>
            <person name="Settipalli S."/>
            <person name="Shea T."/>
            <person name="Sherpa N."/>
            <person name="Shi L."/>
            <person name="Shih D."/>
            <person name="Sparrow T."/>
            <person name="Spaulding J."/>
            <person name="Stalker J."/>
            <person name="Stange-Thomann N."/>
            <person name="Stavropoulos S."/>
            <person name="Stone C."/>
            <person name="Strader C."/>
            <person name="Tesfaye S."/>
            <person name="Thomson T."/>
            <person name="Thoulutsang Y."/>
            <person name="Thoulutsang D."/>
            <person name="Topham K."/>
            <person name="Topping I."/>
            <person name="Tsamla T."/>
            <person name="Vassiliev H."/>
            <person name="Vo A."/>
            <person name="Wangchuk T."/>
            <person name="Wangdi T."/>
            <person name="Weiand M."/>
            <person name="Wilkinson J."/>
            <person name="Wilson A."/>
            <person name="Yadav S."/>
            <person name="Young G."/>
            <person name="Yu Q."/>
            <person name="Zembek L."/>
            <person name="Zhong D."/>
            <person name="Zimmer A."/>
            <person name="Zwirko Z."/>
            <person name="Jaffe D.B."/>
            <person name="Alvarez P."/>
            <person name="Brockman W."/>
            <person name="Butler J."/>
            <person name="Chin C."/>
            <person name="Gnerre S."/>
            <person name="Grabherr M."/>
            <person name="Kleber M."/>
            <person name="Mauceli E."/>
            <person name="MacCallum I."/>
        </authorList>
    </citation>
    <scope>NUCLEOTIDE SEQUENCE [LARGE SCALE GENOMIC DNA]</scope>
    <source>
        <strain evidence="11">MSH-3 / Tucson 14011-0111.49</strain>
    </source>
</reference>
<dbReference type="SMR" id="B4H103"/>
<evidence type="ECO:0000256" key="6">
    <source>
        <dbReference type="PROSITE-ProRule" id="PRU01240"/>
    </source>
</evidence>
<evidence type="ECO:0000313" key="10">
    <source>
        <dbReference type="EMBL" id="EDW29919.1"/>
    </source>
</evidence>
<evidence type="ECO:0000256" key="5">
    <source>
        <dbReference type="ARBA" id="ARBA00023157"/>
    </source>
</evidence>
<dbReference type="SUPFAM" id="SSF54897">
    <property type="entry name" value="Protease propeptides/inhibitors"/>
    <property type="match status" value="1"/>
</dbReference>
<dbReference type="OrthoDB" id="10067824at2759"/>
<feature type="compositionally biased region" description="Gly residues" evidence="7">
    <location>
        <begin position="61"/>
        <end position="72"/>
    </location>
</feature>
<proteinExistence type="inferred from homology"/>
<feature type="compositionally biased region" description="Low complexity" evidence="7">
    <location>
        <begin position="92"/>
        <end position="106"/>
    </location>
</feature>
<evidence type="ECO:0000256" key="4">
    <source>
        <dbReference type="ARBA" id="ARBA00022825"/>
    </source>
</evidence>
<feature type="region of interest" description="Disordered" evidence="7">
    <location>
        <begin position="272"/>
        <end position="298"/>
    </location>
</feature>
<evidence type="ECO:0000259" key="8">
    <source>
        <dbReference type="Pfam" id="PF00082"/>
    </source>
</evidence>
<gene>
    <name evidence="10" type="primary">Dper\GL15833</name>
    <name evidence="10" type="ORF">Dper_GL15833</name>
</gene>
<keyword evidence="4" id="KW-0720">Serine protease</keyword>
<dbReference type="GO" id="GO:0005802">
    <property type="term" value="C:trans-Golgi network"/>
    <property type="evidence" value="ECO:0007669"/>
    <property type="project" value="TreeGrafter"/>
</dbReference>
<dbReference type="PROSITE" id="PS00137">
    <property type="entry name" value="SUBTILASE_HIS"/>
    <property type="match status" value="1"/>
</dbReference>
<keyword evidence="5" id="KW-1015">Disulfide bond</keyword>
<dbReference type="InterPro" id="IPR000209">
    <property type="entry name" value="Peptidase_S8/S53_dom"/>
</dbReference>
<evidence type="ECO:0000256" key="2">
    <source>
        <dbReference type="ARBA" id="ARBA00022670"/>
    </source>
</evidence>
<dbReference type="SUPFAM" id="SSF52743">
    <property type="entry name" value="Subtilisin-like"/>
    <property type="match status" value="1"/>
</dbReference>
<feature type="compositionally biased region" description="Basic and acidic residues" evidence="7">
    <location>
        <begin position="134"/>
        <end position="144"/>
    </location>
</feature>
<dbReference type="InterPro" id="IPR015500">
    <property type="entry name" value="Peptidase_S8_subtilisin-rel"/>
</dbReference>
<dbReference type="HOGENOM" id="CLU_788160_0_0_1"/>